<feature type="chain" id="PRO_5045191008" evidence="1">
    <location>
        <begin position="24"/>
        <end position="349"/>
    </location>
</feature>
<protein>
    <submittedName>
        <fullName evidence="2">Lipid A deacylase LpxR family protein</fullName>
    </submittedName>
</protein>
<organism evidence="2 3">
    <name type="scientific">Piscinibacter gummiphilus</name>
    <dbReference type="NCBI Taxonomy" id="946333"/>
    <lineage>
        <taxon>Bacteria</taxon>
        <taxon>Pseudomonadati</taxon>
        <taxon>Pseudomonadota</taxon>
        <taxon>Betaproteobacteria</taxon>
        <taxon>Burkholderiales</taxon>
        <taxon>Sphaerotilaceae</taxon>
        <taxon>Piscinibacter</taxon>
    </lineage>
</organism>
<name>A0ABZ0CVM6_9BURK</name>
<sequence length="349" mass="39081">MQFAFGALTLVIVLAALSFSAQACHLPNGERTPPVLNIRLDNDALGFDGQDRGYTSGFEFGWMSANLERVHDADCVPRGLQSVHDFLEALHPQDYDQRNFLFTLTQAIYTPSDGETPALMPRDRPYAAVLLLGAGYNARKGERLRTTQLRIGMVGPSARGQEVQDGIHRLIGVKQWQGWRHQLHDEPVLQVVHERLQRYGQRPFWGSRFWSWDLVSHYGGSVGNYLTHANLGAEWRLGRGLPDDFGSDPLRPSGENTAPVLRPPSGGWEGHFFTSVDVRAVAWNISLDGNTWKDSHSVDKRPLVADLGVGASLSVRGWKVAVAHYWRTREFRGQEAHPMFGSITASRRF</sequence>
<reference evidence="2 3" key="1">
    <citation type="submission" date="2023-10" db="EMBL/GenBank/DDBJ databases">
        <title>Bacteria for the degradation of biodegradable plastic PBAT(Polybutylene adipate terephthalate).</title>
        <authorList>
            <person name="Weon H.-Y."/>
            <person name="Yeon J."/>
        </authorList>
    </citation>
    <scope>NUCLEOTIDE SEQUENCE [LARGE SCALE GENOMIC DNA]</scope>
    <source>
        <strain evidence="2 3">SBD 7-3</strain>
    </source>
</reference>
<gene>
    <name evidence="2" type="ORF">RXV79_16750</name>
</gene>
<proteinExistence type="predicted"/>
<dbReference type="InterPro" id="IPR037107">
    <property type="entry name" value="Put_OMP_sf"/>
</dbReference>
<dbReference type="Gene3D" id="2.40.128.140">
    <property type="entry name" value="Outer membrane protein"/>
    <property type="match status" value="1"/>
</dbReference>
<keyword evidence="1" id="KW-0732">Signal</keyword>
<dbReference type="InterPro" id="IPR018707">
    <property type="entry name" value="LpxR"/>
</dbReference>
<accession>A0ABZ0CVM6</accession>
<feature type="signal peptide" evidence="1">
    <location>
        <begin position="1"/>
        <end position="23"/>
    </location>
</feature>
<dbReference type="RefSeq" id="WP_316699074.1">
    <property type="nucleotide sequence ID" value="NZ_CP136336.1"/>
</dbReference>
<dbReference type="Pfam" id="PF09982">
    <property type="entry name" value="LpxR"/>
    <property type="match status" value="1"/>
</dbReference>
<dbReference type="Proteomes" id="UP001303946">
    <property type="component" value="Chromosome"/>
</dbReference>
<evidence type="ECO:0000313" key="3">
    <source>
        <dbReference type="Proteomes" id="UP001303946"/>
    </source>
</evidence>
<keyword evidence="3" id="KW-1185">Reference proteome</keyword>
<evidence type="ECO:0000313" key="2">
    <source>
        <dbReference type="EMBL" id="WOB06569.1"/>
    </source>
</evidence>
<dbReference type="EMBL" id="CP136336">
    <property type="protein sequence ID" value="WOB06569.1"/>
    <property type="molecule type" value="Genomic_DNA"/>
</dbReference>
<evidence type="ECO:0000256" key="1">
    <source>
        <dbReference type="SAM" id="SignalP"/>
    </source>
</evidence>